<protein>
    <recommendedName>
        <fullName evidence="1">Complex 1 LYR protein domain-containing protein</fullName>
    </recommendedName>
</protein>
<dbReference type="AlphaFoldDB" id="A0A4P9ZP23"/>
<name>A0A4P9ZP23_9FUNG</name>
<proteinExistence type="predicted"/>
<accession>A0A4P9ZP23</accession>
<dbReference type="Pfam" id="PF05347">
    <property type="entry name" value="Complex1_LYR"/>
    <property type="match status" value="1"/>
</dbReference>
<dbReference type="EMBL" id="ML002972">
    <property type="protein sequence ID" value="RKP35063.1"/>
    <property type="molecule type" value="Genomic_DNA"/>
</dbReference>
<sequence length="78" mass="8942">MSNPAALGELSLHIRTLHLYRGYLRAIKQLKYSDRNYVHSRVKQEFQRLGQIPTDEDTLGKHLKDGERLLANNLGGLL</sequence>
<organism evidence="2 3">
    <name type="scientific">Dimargaris cristalligena</name>
    <dbReference type="NCBI Taxonomy" id="215637"/>
    <lineage>
        <taxon>Eukaryota</taxon>
        <taxon>Fungi</taxon>
        <taxon>Fungi incertae sedis</taxon>
        <taxon>Zoopagomycota</taxon>
        <taxon>Kickxellomycotina</taxon>
        <taxon>Dimargaritomycetes</taxon>
        <taxon>Dimargaritales</taxon>
        <taxon>Dimargaritaceae</taxon>
        <taxon>Dimargaris</taxon>
    </lineage>
</organism>
<dbReference type="InterPro" id="IPR008011">
    <property type="entry name" value="Complex1_LYR_dom"/>
</dbReference>
<gene>
    <name evidence="2" type="ORF">BJ085DRAFT_41185</name>
</gene>
<dbReference type="Proteomes" id="UP000268162">
    <property type="component" value="Unassembled WGS sequence"/>
</dbReference>
<evidence type="ECO:0000313" key="2">
    <source>
        <dbReference type="EMBL" id="RKP35063.1"/>
    </source>
</evidence>
<evidence type="ECO:0000259" key="1">
    <source>
        <dbReference type="Pfam" id="PF05347"/>
    </source>
</evidence>
<feature type="domain" description="Complex 1 LYR protein" evidence="1">
    <location>
        <begin position="15"/>
        <end position="70"/>
    </location>
</feature>
<reference evidence="3" key="1">
    <citation type="journal article" date="2018" name="Nat. Microbiol.">
        <title>Leveraging single-cell genomics to expand the fungal tree of life.</title>
        <authorList>
            <person name="Ahrendt S.R."/>
            <person name="Quandt C.A."/>
            <person name="Ciobanu D."/>
            <person name="Clum A."/>
            <person name="Salamov A."/>
            <person name="Andreopoulos B."/>
            <person name="Cheng J.F."/>
            <person name="Woyke T."/>
            <person name="Pelin A."/>
            <person name="Henrissat B."/>
            <person name="Reynolds N.K."/>
            <person name="Benny G.L."/>
            <person name="Smith M.E."/>
            <person name="James T.Y."/>
            <person name="Grigoriev I.V."/>
        </authorList>
    </citation>
    <scope>NUCLEOTIDE SEQUENCE [LARGE SCALE GENOMIC DNA]</scope>
    <source>
        <strain evidence="3">RSA 468</strain>
    </source>
</reference>
<evidence type="ECO:0000313" key="3">
    <source>
        <dbReference type="Proteomes" id="UP000268162"/>
    </source>
</evidence>
<keyword evidence="3" id="KW-1185">Reference proteome</keyword>